<dbReference type="RefSeq" id="WP_184732661.1">
    <property type="nucleotide sequence ID" value="NZ_BMRW01000010.1"/>
</dbReference>
<name>A0A7W7LA02_STRNE</name>
<feature type="chain" id="PRO_5031145416" description="Streptomyces killer toxin-like beta/gamma crystallin domain-containing protein" evidence="1">
    <location>
        <begin position="30"/>
        <end position="118"/>
    </location>
</feature>
<dbReference type="AlphaFoldDB" id="A0A7W7LA02"/>
<evidence type="ECO:0000313" key="2">
    <source>
        <dbReference type="EMBL" id="MBB4885808.1"/>
    </source>
</evidence>
<protein>
    <recommendedName>
        <fullName evidence="4">Streptomyces killer toxin-like beta/gamma crystallin domain-containing protein</fullName>
    </recommendedName>
</protein>
<keyword evidence="3" id="KW-1185">Reference proteome</keyword>
<keyword evidence="1" id="KW-0732">Signal</keyword>
<dbReference type="EMBL" id="JACHJG010000003">
    <property type="protein sequence ID" value="MBB4885808.1"/>
    <property type="molecule type" value="Genomic_DNA"/>
</dbReference>
<dbReference type="Proteomes" id="UP000556436">
    <property type="component" value="Unassembled WGS sequence"/>
</dbReference>
<organism evidence="2 3">
    <name type="scientific">Streptomyces netropsis</name>
    <name type="common">Streptoverticillium netropsis</name>
    <dbReference type="NCBI Taxonomy" id="55404"/>
    <lineage>
        <taxon>Bacteria</taxon>
        <taxon>Bacillati</taxon>
        <taxon>Actinomycetota</taxon>
        <taxon>Actinomycetes</taxon>
        <taxon>Kitasatosporales</taxon>
        <taxon>Streptomycetaceae</taxon>
        <taxon>Streptomyces</taxon>
    </lineage>
</organism>
<accession>A0A7W7LA02</accession>
<proteinExistence type="predicted"/>
<sequence length="118" mass="12398">MRFIKSAKLAAVALAAASGAALASAPANAATTPLAPVTCDRENTTQLQFEGFVQPWPMGCFKGSGDLDINVNYVFYMRAGDHSGYVVFADGSKVSFTKGAVFRPTEAGSKNAVHIHTN</sequence>
<evidence type="ECO:0000256" key="1">
    <source>
        <dbReference type="SAM" id="SignalP"/>
    </source>
</evidence>
<reference evidence="2 3" key="1">
    <citation type="submission" date="2020-08" db="EMBL/GenBank/DDBJ databases">
        <title>Genomic Encyclopedia of Type Strains, Phase III (KMG-III): the genomes of soil and plant-associated and newly described type strains.</title>
        <authorList>
            <person name="Whitman W."/>
        </authorList>
    </citation>
    <scope>NUCLEOTIDE SEQUENCE [LARGE SCALE GENOMIC DNA]</scope>
    <source>
        <strain evidence="2 3">CECT 3265</strain>
    </source>
</reference>
<evidence type="ECO:0008006" key="4">
    <source>
        <dbReference type="Google" id="ProtNLM"/>
    </source>
</evidence>
<comment type="caution">
    <text evidence="2">The sequence shown here is derived from an EMBL/GenBank/DDBJ whole genome shotgun (WGS) entry which is preliminary data.</text>
</comment>
<feature type="signal peptide" evidence="1">
    <location>
        <begin position="1"/>
        <end position="29"/>
    </location>
</feature>
<evidence type="ECO:0000313" key="3">
    <source>
        <dbReference type="Proteomes" id="UP000556436"/>
    </source>
</evidence>
<gene>
    <name evidence="2" type="ORF">FHS38_001837</name>
</gene>